<dbReference type="InterPro" id="IPR019847">
    <property type="entry name" value="Gliding_motility_assoc_GldN"/>
</dbReference>
<dbReference type="RefSeq" id="WP_010526605.1">
    <property type="nucleotide sequence ID" value="NZ_AFSL01000014.1"/>
</dbReference>
<dbReference type="InParanoid" id="A0A1I1XCN5"/>
<evidence type="ECO:0000313" key="2">
    <source>
        <dbReference type="EMBL" id="SFE03493.1"/>
    </source>
</evidence>
<sequence>MRKQLLFLMMFFFLGMIVTNLCAQENVNEDNLPIDGLFERKHVKNRKPIPYPSIREADVLWSKKVWRIIDLREKMNLPLYYPTTPMDGRYSLIDLLLKGVVGDDPNDGKLGPITAYSPDANDEFKVPMNDESEILRRLGAGVETRMVTRADGSQSEEEIVVGPKTLEVKQVMVKEIWYFDRNYSRLDVRILGLCPIREYVDESFEGTEGVEGGVVKTMVFWVYFPEVRDLLAQHEVFNPRNDAQRRSFDDIFIKRYFGSYVAKEANVYDNRGIQEYTVGKEAILESKRIESEIFQWEQDLWEF</sequence>
<evidence type="ECO:0000256" key="1">
    <source>
        <dbReference type="SAM" id="SignalP"/>
    </source>
</evidence>
<dbReference type="OrthoDB" id="1141916at2"/>
<dbReference type="Pfam" id="PF19841">
    <property type="entry name" value="GldN"/>
    <property type="match status" value="1"/>
</dbReference>
<gene>
    <name evidence="2" type="ORF">SAMN05444380_105167</name>
</gene>
<protein>
    <submittedName>
        <fullName evidence="2">Protein involved in gliding motility GldN</fullName>
    </submittedName>
</protein>
<feature type="chain" id="PRO_5010220465" evidence="1">
    <location>
        <begin position="24"/>
        <end position="303"/>
    </location>
</feature>
<dbReference type="Proteomes" id="UP000181976">
    <property type="component" value="Unassembled WGS sequence"/>
</dbReference>
<dbReference type="STRING" id="385682.SAMN05444380_105167"/>
<dbReference type="EMBL" id="FONA01000005">
    <property type="protein sequence ID" value="SFE03493.1"/>
    <property type="molecule type" value="Genomic_DNA"/>
</dbReference>
<feature type="signal peptide" evidence="1">
    <location>
        <begin position="1"/>
        <end position="23"/>
    </location>
</feature>
<reference evidence="2 3" key="1">
    <citation type="submission" date="2016-10" db="EMBL/GenBank/DDBJ databases">
        <authorList>
            <person name="de Groot N.N."/>
        </authorList>
    </citation>
    <scope>NUCLEOTIDE SEQUENCE [LARGE SCALE GENOMIC DNA]</scope>
    <source>
        <strain evidence="2 3">DSM 19012</strain>
    </source>
</reference>
<keyword evidence="1" id="KW-0732">Signal</keyword>
<dbReference type="eggNOG" id="ENOG502Z7JF">
    <property type="taxonomic scope" value="Bacteria"/>
</dbReference>
<accession>A0A1I1XCN5</accession>
<evidence type="ECO:0000313" key="3">
    <source>
        <dbReference type="Proteomes" id="UP000181976"/>
    </source>
</evidence>
<dbReference type="AlphaFoldDB" id="A0A1I1XCN5"/>
<keyword evidence="3" id="KW-1185">Reference proteome</keyword>
<proteinExistence type="predicted"/>
<name>A0A1I1XCN5_9BACT</name>
<organism evidence="2 3">
    <name type="scientific">Thermophagus xiamenensis</name>
    <dbReference type="NCBI Taxonomy" id="385682"/>
    <lineage>
        <taxon>Bacteria</taxon>
        <taxon>Pseudomonadati</taxon>
        <taxon>Bacteroidota</taxon>
        <taxon>Bacteroidia</taxon>
        <taxon>Marinilabiliales</taxon>
        <taxon>Marinilabiliaceae</taxon>
        <taxon>Thermophagus</taxon>
    </lineage>
</organism>
<dbReference type="NCBIfam" id="TIGR03523">
    <property type="entry name" value="GldN"/>
    <property type="match status" value="1"/>
</dbReference>